<reference evidence="2" key="1">
    <citation type="submission" date="2022-11" db="UniProtKB">
        <authorList>
            <consortium name="WormBaseParasite"/>
        </authorList>
    </citation>
    <scope>IDENTIFICATION</scope>
</reference>
<sequence>MLRFKDVRRNTKRLVWEERYALSADNDTLKQCVESAEPLIYKKTSPSILNTMISSHRLPWTPCI</sequence>
<dbReference type="AlphaFoldDB" id="A0A914S889"/>
<evidence type="ECO:0000313" key="1">
    <source>
        <dbReference type="Proteomes" id="UP000887564"/>
    </source>
</evidence>
<protein>
    <submittedName>
        <fullName evidence="2">Uncharacterized protein</fullName>
    </submittedName>
</protein>
<accession>A0A914S889</accession>
<organism evidence="1 2">
    <name type="scientific">Parascaris equorum</name>
    <name type="common">Equine roundworm</name>
    <dbReference type="NCBI Taxonomy" id="6256"/>
    <lineage>
        <taxon>Eukaryota</taxon>
        <taxon>Metazoa</taxon>
        <taxon>Ecdysozoa</taxon>
        <taxon>Nematoda</taxon>
        <taxon>Chromadorea</taxon>
        <taxon>Rhabditida</taxon>
        <taxon>Spirurina</taxon>
        <taxon>Ascaridomorpha</taxon>
        <taxon>Ascaridoidea</taxon>
        <taxon>Ascarididae</taxon>
        <taxon>Parascaris</taxon>
    </lineage>
</organism>
<proteinExistence type="predicted"/>
<dbReference type="WBParaSite" id="PEQ_0001040601-mRNA-1">
    <property type="protein sequence ID" value="PEQ_0001040601-mRNA-1"/>
    <property type="gene ID" value="PEQ_0001040601"/>
</dbReference>
<dbReference type="Proteomes" id="UP000887564">
    <property type="component" value="Unplaced"/>
</dbReference>
<keyword evidence="1" id="KW-1185">Reference proteome</keyword>
<name>A0A914S889_PAREQ</name>
<evidence type="ECO:0000313" key="2">
    <source>
        <dbReference type="WBParaSite" id="PEQ_0001040601-mRNA-1"/>
    </source>
</evidence>